<evidence type="ECO:0000313" key="1">
    <source>
        <dbReference type="EMBL" id="KAJ3473201.1"/>
    </source>
</evidence>
<organism evidence="1 2">
    <name type="scientific">Lecanicillium saksenae</name>
    <dbReference type="NCBI Taxonomy" id="468837"/>
    <lineage>
        <taxon>Eukaryota</taxon>
        <taxon>Fungi</taxon>
        <taxon>Dikarya</taxon>
        <taxon>Ascomycota</taxon>
        <taxon>Pezizomycotina</taxon>
        <taxon>Sordariomycetes</taxon>
        <taxon>Hypocreomycetidae</taxon>
        <taxon>Hypocreales</taxon>
        <taxon>Cordycipitaceae</taxon>
        <taxon>Lecanicillium</taxon>
    </lineage>
</organism>
<name>A0ACC1QDD6_9HYPO</name>
<evidence type="ECO:0000313" key="2">
    <source>
        <dbReference type="Proteomes" id="UP001148737"/>
    </source>
</evidence>
<accession>A0ACC1QDD6</accession>
<sequence length="86" mass="9038">MSSSRSSRAPEENGDEDDSDFDSEEEDEETREKLWKIGSPLAEAAIKGVKTGGKVEVTINVLGDLSVTITAREVGGKGGVRGTIAA</sequence>
<keyword evidence="2" id="KW-1185">Reference proteome</keyword>
<protein>
    <submittedName>
        <fullName evidence="1">Uncharacterized protein</fullName>
    </submittedName>
</protein>
<gene>
    <name evidence="1" type="ORF">NLG97_g10453</name>
</gene>
<dbReference type="Proteomes" id="UP001148737">
    <property type="component" value="Unassembled WGS sequence"/>
</dbReference>
<dbReference type="EMBL" id="JANAKD010002624">
    <property type="protein sequence ID" value="KAJ3473201.1"/>
    <property type="molecule type" value="Genomic_DNA"/>
</dbReference>
<proteinExistence type="predicted"/>
<comment type="caution">
    <text evidence="1">The sequence shown here is derived from an EMBL/GenBank/DDBJ whole genome shotgun (WGS) entry which is preliminary data.</text>
</comment>
<reference evidence="1" key="1">
    <citation type="submission" date="2022-07" db="EMBL/GenBank/DDBJ databases">
        <title>Genome Sequence of Lecanicillium saksenae.</title>
        <authorList>
            <person name="Buettner E."/>
        </authorList>
    </citation>
    <scope>NUCLEOTIDE SEQUENCE</scope>
    <source>
        <strain evidence="1">VT-O1</strain>
    </source>
</reference>